<dbReference type="PANTHER" id="PTHR28630">
    <property type="match status" value="1"/>
</dbReference>
<dbReference type="Pfam" id="PF13911">
    <property type="entry name" value="AhpC-TSA_2"/>
    <property type="match status" value="1"/>
</dbReference>
<dbReference type="InterPro" id="IPR036249">
    <property type="entry name" value="Thioredoxin-like_sf"/>
</dbReference>
<dbReference type="SUPFAM" id="SSF52833">
    <property type="entry name" value="Thioredoxin-like"/>
    <property type="match status" value="1"/>
</dbReference>
<accession>A0ABY5PFA3</accession>
<gene>
    <name evidence="1" type="ORF">LRS13_22055</name>
</gene>
<name>A0ABY5PFA3_9ACTN</name>
<dbReference type="CDD" id="cd02970">
    <property type="entry name" value="PRX_like2"/>
    <property type="match status" value="1"/>
</dbReference>
<proteinExistence type="predicted"/>
<evidence type="ECO:0000313" key="1">
    <source>
        <dbReference type="EMBL" id="UUY03323.1"/>
    </source>
</evidence>
<keyword evidence="2" id="KW-1185">Reference proteome</keyword>
<organism evidence="1 2">
    <name type="scientific">Svornostia abyssi</name>
    <dbReference type="NCBI Taxonomy" id="2898438"/>
    <lineage>
        <taxon>Bacteria</taxon>
        <taxon>Bacillati</taxon>
        <taxon>Actinomycetota</taxon>
        <taxon>Thermoleophilia</taxon>
        <taxon>Solirubrobacterales</taxon>
        <taxon>Baekduiaceae</taxon>
        <taxon>Svornostia</taxon>
    </lineage>
</organism>
<dbReference type="NCBIfam" id="NF040769">
    <property type="entry name" value="SelL_rel_redox"/>
    <property type="match status" value="1"/>
</dbReference>
<reference evidence="2" key="1">
    <citation type="submission" date="2021-11" db="EMBL/GenBank/DDBJ databases">
        <title>Cultivation dependent microbiological survey of springs from the worlds oldest radium mine currently devoted to the extraction of radon-saturated water.</title>
        <authorList>
            <person name="Kapinusova G."/>
            <person name="Smrhova T."/>
            <person name="Strejcek M."/>
            <person name="Suman J."/>
            <person name="Jani K."/>
            <person name="Pajer P."/>
            <person name="Uhlik O."/>
        </authorList>
    </citation>
    <scope>NUCLEOTIDE SEQUENCE [LARGE SCALE GENOMIC DNA]</scope>
    <source>
        <strain evidence="2">J379</strain>
    </source>
</reference>
<dbReference type="InterPro" id="IPR032801">
    <property type="entry name" value="PXL2A/B/C"/>
</dbReference>
<protein>
    <submittedName>
        <fullName evidence="1">AhpC/TSA family protein</fullName>
    </submittedName>
</protein>
<dbReference type="Gene3D" id="3.40.30.10">
    <property type="entry name" value="Glutaredoxin"/>
    <property type="match status" value="1"/>
</dbReference>
<sequence length="182" mass="19572">MKTREIAQTSLVDDSGAPVRLEETWRDRPVALVLLRHFGCSFCREHAAELQTDVGRIREAGGDIVAIGMGTPAHAADFRRSSGIEFQLLVAPDASVHRAAGLTGGDWMKVLGPRAWPSIVRATRKGYRAKRTGADMSQLGGTFVIDTDGAVLWEHRARHSGDNSSSDDILAALRALTPEGAG</sequence>
<dbReference type="Proteomes" id="UP001058860">
    <property type="component" value="Chromosome"/>
</dbReference>
<evidence type="ECO:0000313" key="2">
    <source>
        <dbReference type="Proteomes" id="UP001058860"/>
    </source>
</evidence>
<dbReference type="EMBL" id="CP088295">
    <property type="protein sequence ID" value="UUY03323.1"/>
    <property type="molecule type" value="Genomic_DNA"/>
</dbReference>
<dbReference type="PANTHER" id="PTHR28630:SF3">
    <property type="entry name" value="PEROXIREDOXIN-LIKE 2C"/>
    <property type="match status" value="1"/>
</dbReference>
<dbReference type="RefSeq" id="WP_353863832.1">
    <property type="nucleotide sequence ID" value="NZ_CP088295.1"/>
</dbReference>